<evidence type="ECO:0000313" key="2">
    <source>
        <dbReference type="Proteomes" id="UP000014174"/>
    </source>
</evidence>
<proteinExistence type="predicted"/>
<name>R9GPP2_9SPHI</name>
<organism evidence="1 2">
    <name type="scientific">Arcticibacter svalbardensis MN12-7</name>
    <dbReference type="NCBI Taxonomy" id="1150600"/>
    <lineage>
        <taxon>Bacteria</taxon>
        <taxon>Pseudomonadati</taxon>
        <taxon>Bacteroidota</taxon>
        <taxon>Sphingobacteriia</taxon>
        <taxon>Sphingobacteriales</taxon>
        <taxon>Sphingobacteriaceae</taxon>
        <taxon>Arcticibacter</taxon>
    </lineage>
</organism>
<keyword evidence="2" id="KW-1185">Reference proteome</keyword>
<dbReference type="AlphaFoldDB" id="R9GPP2"/>
<sequence length="44" mass="4739">MNRLIFNIAKPFNYKAIIGGLDSKGKISAGQGGDEGLHIQPLQQ</sequence>
<comment type="caution">
    <text evidence="1">The sequence shown here is derived from an EMBL/GenBank/DDBJ whole genome shotgun (WGS) entry which is preliminary data.</text>
</comment>
<protein>
    <submittedName>
        <fullName evidence="1">Uncharacterized protein</fullName>
    </submittedName>
</protein>
<dbReference type="Proteomes" id="UP000014174">
    <property type="component" value="Unassembled WGS sequence"/>
</dbReference>
<gene>
    <name evidence="1" type="ORF">ADIARSV_3228</name>
</gene>
<dbReference type="EMBL" id="AQPN01000110">
    <property type="protein sequence ID" value="EOR93515.1"/>
    <property type="molecule type" value="Genomic_DNA"/>
</dbReference>
<accession>R9GPP2</accession>
<reference evidence="1 2" key="1">
    <citation type="journal article" date="2013" name="Genome Announc.">
        <title>Draft Genome Sequence of Arcticibacter svalbardensis Strain MN12-7T, a Member of the Family Sphingobacteriaceae Isolated from an Arctic Soil Sample.</title>
        <authorList>
            <person name="Shivaji S."/>
            <person name="Ara S."/>
            <person name="Prasad S."/>
            <person name="Manasa B.P."/>
            <person name="Begum Z."/>
            <person name="Singh A."/>
            <person name="Kumar Pinnaka A."/>
        </authorList>
    </citation>
    <scope>NUCLEOTIDE SEQUENCE [LARGE SCALE GENOMIC DNA]</scope>
    <source>
        <strain evidence="1 2">MN12-7</strain>
    </source>
</reference>
<evidence type="ECO:0000313" key="1">
    <source>
        <dbReference type="EMBL" id="EOR93515.1"/>
    </source>
</evidence>